<keyword evidence="2" id="KW-1185">Reference proteome</keyword>
<evidence type="ECO:0000313" key="1">
    <source>
        <dbReference type="EMBL" id="KAK6977101.1"/>
    </source>
</evidence>
<name>A0AAV9ZAB5_9AGAR</name>
<accession>A0AAV9ZAB5</accession>
<gene>
    <name evidence="1" type="ORF">R3P38DRAFT_2428050</name>
</gene>
<dbReference type="EMBL" id="JAWWNJ010000172">
    <property type="protein sequence ID" value="KAK6977101.1"/>
    <property type="molecule type" value="Genomic_DNA"/>
</dbReference>
<comment type="caution">
    <text evidence="1">The sequence shown here is derived from an EMBL/GenBank/DDBJ whole genome shotgun (WGS) entry which is preliminary data.</text>
</comment>
<dbReference type="AlphaFoldDB" id="A0AAV9ZAB5"/>
<protein>
    <recommendedName>
        <fullName evidence="3">Reverse transcriptase zinc-binding domain-containing protein</fullName>
    </recommendedName>
</protein>
<evidence type="ECO:0000313" key="2">
    <source>
        <dbReference type="Proteomes" id="UP001362999"/>
    </source>
</evidence>
<organism evidence="1 2">
    <name type="scientific">Favolaschia claudopus</name>
    <dbReference type="NCBI Taxonomy" id="2862362"/>
    <lineage>
        <taxon>Eukaryota</taxon>
        <taxon>Fungi</taxon>
        <taxon>Dikarya</taxon>
        <taxon>Basidiomycota</taxon>
        <taxon>Agaricomycotina</taxon>
        <taxon>Agaricomycetes</taxon>
        <taxon>Agaricomycetidae</taxon>
        <taxon>Agaricales</taxon>
        <taxon>Marasmiineae</taxon>
        <taxon>Mycenaceae</taxon>
        <taxon>Favolaschia</taxon>
    </lineage>
</organism>
<sequence length="55" mass="6341">IHDGYKVGKFWDNVPSHQARGQCTRCGVHESMEHILTQCAEPGQKEIWDLASEMW</sequence>
<proteinExistence type="predicted"/>
<evidence type="ECO:0008006" key="3">
    <source>
        <dbReference type="Google" id="ProtNLM"/>
    </source>
</evidence>
<reference evidence="1 2" key="1">
    <citation type="journal article" date="2024" name="J Genomics">
        <title>Draft genome sequencing and assembly of Favolaschia claudopus CIRM-BRFM 2984 isolated from oak limbs.</title>
        <authorList>
            <person name="Navarro D."/>
            <person name="Drula E."/>
            <person name="Chaduli D."/>
            <person name="Cazenave R."/>
            <person name="Ahrendt S."/>
            <person name="Wang J."/>
            <person name="Lipzen A."/>
            <person name="Daum C."/>
            <person name="Barry K."/>
            <person name="Grigoriev I.V."/>
            <person name="Favel A."/>
            <person name="Rosso M.N."/>
            <person name="Martin F."/>
        </authorList>
    </citation>
    <scope>NUCLEOTIDE SEQUENCE [LARGE SCALE GENOMIC DNA]</scope>
    <source>
        <strain evidence="1 2">CIRM-BRFM 2984</strain>
    </source>
</reference>
<feature type="non-terminal residue" evidence="1">
    <location>
        <position position="55"/>
    </location>
</feature>
<dbReference type="Proteomes" id="UP001362999">
    <property type="component" value="Unassembled WGS sequence"/>
</dbReference>
<feature type="non-terminal residue" evidence="1">
    <location>
        <position position="1"/>
    </location>
</feature>